<dbReference type="EMBL" id="JAATJA010000003">
    <property type="protein sequence ID" value="NJB69073.1"/>
    <property type="molecule type" value="Genomic_DNA"/>
</dbReference>
<dbReference type="InterPro" id="IPR013216">
    <property type="entry name" value="Methyltransf_11"/>
</dbReference>
<dbReference type="GO" id="GO:0032259">
    <property type="term" value="P:methylation"/>
    <property type="evidence" value="ECO:0007669"/>
    <property type="project" value="UniProtKB-KW"/>
</dbReference>
<evidence type="ECO:0000259" key="1">
    <source>
        <dbReference type="Pfam" id="PF08241"/>
    </source>
</evidence>
<keyword evidence="2" id="KW-0489">Methyltransferase</keyword>
<dbReference type="AlphaFoldDB" id="A0A846QRT1"/>
<dbReference type="SUPFAM" id="SSF53335">
    <property type="entry name" value="S-adenosyl-L-methionine-dependent methyltransferases"/>
    <property type="match status" value="1"/>
</dbReference>
<dbReference type="RefSeq" id="WP_167942160.1">
    <property type="nucleotide sequence ID" value="NZ_JAATJA010000003.1"/>
</dbReference>
<accession>A0A846QRT1</accession>
<keyword evidence="3" id="KW-1185">Reference proteome</keyword>
<reference evidence="2 3" key="1">
    <citation type="submission" date="2020-03" db="EMBL/GenBank/DDBJ databases">
        <title>Genomic Encyclopedia of Type Strains, Phase IV (KMG-IV): sequencing the most valuable type-strain genomes for metagenomic binning, comparative biology and taxonomic classification.</title>
        <authorList>
            <person name="Goeker M."/>
        </authorList>
    </citation>
    <scope>NUCLEOTIDE SEQUENCE [LARGE SCALE GENOMIC DNA]</scope>
    <source>
        <strain evidence="2 3">DSM 24233</strain>
    </source>
</reference>
<dbReference type="Proteomes" id="UP000580856">
    <property type="component" value="Unassembled WGS sequence"/>
</dbReference>
<comment type="caution">
    <text evidence="2">The sequence shown here is derived from an EMBL/GenBank/DDBJ whole genome shotgun (WGS) entry which is preliminary data.</text>
</comment>
<proteinExistence type="predicted"/>
<name>A0A846QRT1_9BACT</name>
<gene>
    <name evidence="2" type="ORF">GGQ74_002767</name>
</gene>
<keyword evidence="2" id="KW-0808">Transferase</keyword>
<dbReference type="Gene3D" id="3.40.50.150">
    <property type="entry name" value="Vaccinia Virus protein VP39"/>
    <property type="match status" value="1"/>
</dbReference>
<dbReference type="GO" id="GO:0008757">
    <property type="term" value="F:S-adenosylmethionine-dependent methyltransferase activity"/>
    <property type="evidence" value="ECO:0007669"/>
    <property type="project" value="InterPro"/>
</dbReference>
<protein>
    <submittedName>
        <fullName evidence="2">Ubiquinone/menaquinone biosynthesis C-methylase UbiE</fullName>
    </submittedName>
</protein>
<evidence type="ECO:0000313" key="2">
    <source>
        <dbReference type="EMBL" id="NJB69073.1"/>
    </source>
</evidence>
<sequence length="207" mass="24250">MILSDAVRKTIESGDSLNLQLGCGKRNRPGYFNLDIVPLDNVDIVADLNQPLCAFPDNSVRQIYSHQVFEHVANLMGLMEELYRVCAPGATLEISVPHFSNQYGYSDPTHVRLFGLYSMCYFVQESSQPFRRKVPDFYTHARFRLEHVHVSFYQMGQTKRNFADRLLRNNFEKRVVNRSCASLERYEKWMYRFWPAESIEYVLTVDK</sequence>
<organism evidence="2 3">
    <name type="scientific">Desulfobaculum xiamenense</name>
    <dbReference type="NCBI Taxonomy" id="995050"/>
    <lineage>
        <taxon>Bacteria</taxon>
        <taxon>Pseudomonadati</taxon>
        <taxon>Thermodesulfobacteriota</taxon>
        <taxon>Desulfovibrionia</taxon>
        <taxon>Desulfovibrionales</taxon>
        <taxon>Desulfovibrionaceae</taxon>
        <taxon>Desulfobaculum</taxon>
    </lineage>
</organism>
<evidence type="ECO:0000313" key="3">
    <source>
        <dbReference type="Proteomes" id="UP000580856"/>
    </source>
</evidence>
<dbReference type="InterPro" id="IPR029063">
    <property type="entry name" value="SAM-dependent_MTases_sf"/>
</dbReference>
<dbReference type="Pfam" id="PF08241">
    <property type="entry name" value="Methyltransf_11"/>
    <property type="match status" value="1"/>
</dbReference>
<keyword evidence="2" id="KW-0830">Ubiquinone</keyword>
<feature type="domain" description="Methyltransferase type 11" evidence="1">
    <location>
        <begin position="44"/>
        <end position="92"/>
    </location>
</feature>